<sequence>MKRRNFLKNTAAGSLVFTGLAGSLATSAATAKTSNEAQFKLKYAPSLGTFKELAGDDPVDQIRFMHDQGFRAIFDNGLMGKQPALQEKIANELARLGMDLGPFVLYADFSVKSFVTQDPEIREMLKKKMQEGLECAKRTGAKTALVVPGRYADDLEWDYQTANVIDNMRMCCEIVEPSGLQLVMEPLNAWTNHPGLFLTKIPQAYMICKAVNSLSCKIVDDLYHQQITEGNLIPNIDMAWDAIAAFHIGDNPGRNEPGTGEINYKNIFKHIHSKGYEGTLCCEHGRSLPGKEGELAFINAYREADSF</sequence>
<accession>A0AA41Y5G5</accession>
<dbReference type="EMBL" id="JAPAAF010000002">
    <property type="protein sequence ID" value="MCW0481477.1"/>
    <property type="molecule type" value="Genomic_DNA"/>
</dbReference>
<dbReference type="Proteomes" id="UP001163821">
    <property type="component" value="Unassembled WGS sequence"/>
</dbReference>
<dbReference type="GO" id="GO:0016853">
    <property type="term" value="F:isomerase activity"/>
    <property type="evidence" value="ECO:0007669"/>
    <property type="project" value="UniProtKB-KW"/>
</dbReference>
<reference evidence="5" key="1">
    <citation type="submission" date="2022-10" db="EMBL/GenBank/DDBJ databases">
        <title>Gaoshiqiia sediminis gen. nov., sp. nov., isolated from coastal sediment.</title>
        <authorList>
            <person name="Yu W.X."/>
            <person name="Mu D.S."/>
            <person name="Du J.Z."/>
            <person name="Liang Y.Q."/>
        </authorList>
    </citation>
    <scope>NUCLEOTIDE SEQUENCE</scope>
    <source>
        <strain evidence="5">A06</strain>
    </source>
</reference>
<dbReference type="InterPro" id="IPR013022">
    <property type="entry name" value="Xyl_isomerase-like_TIM-brl"/>
</dbReference>
<keyword evidence="3" id="KW-0732">Signal</keyword>
<proteinExistence type="predicted"/>
<evidence type="ECO:0000259" key="4">
    <source>
        <dbReference type="Pfam" id="PF01261"/>
    </source>
</evidence>
<dbReference type="InterPro" id="IPR036237">
    <property type="entry name" value="Xyl_isomerase-like_sf"/>
</dbReference>
<keyword evidence="1" id="KW-0413">Isomerase</keyword>
<dbReference type="PANTHER" id="PTHR43489">
    <property type="entry name" value="ISOMERASE"/>
    <property type="match status" value="1"/>
</dbReference>
<dbReference type="Gene3D" id="3.20.20.150">
    <property type="entry name" value="Divalent-metal-dependent TIM barrel enzymes"/>
    <property type="match status" value="1"/>
</dbReference>
<evidence type="ECO:0000256" key="2">
    <source>
        <dbReference type="PIRSR" id="PIRSR006241-50"/>
    </source>
</evidence>
<feature type="signal peptide" evidence="3">
    <location>
        <begin position="1"/>
        <end position="28"/>
    </location>
</feature>
<evidence type="ECO:0000256" key="1">
    <source>
        <dbReference type="ARBA" id="ARBA00023235"/>
    </source>
</evidence>
<feature type="chain" id="PRO_5041371579" evidence="3">
    <location>
        <begin position="29"/>
        <end position="307"/>
    </location>
</feature>
<gene>
    <name evidence="5" type="ORF">N2K84_01975</name>
</gene>
<organism evidence="5 6">
    <name type="scientific">Gaoshiqia sediminis</name>
    <dbReference type="NCBI Taxonomy" id="2986998"/>
    <lineage>
        <taxon>Bacteria</taxon>
        <taxon>Pseudomonadati</taxon>
        <taxon>Bacteroidota</taxon>
        <taxon>Bacteroidia</taxon>
        <taxon>Marinilabiliales</taxon>
        <taxon>Prolixibacteraceae</taxon>
        <taxon>Gaoshiqia</taxon>
    </lineage>
</organism>
<dbReference type="AlphaFoldDB" id="A0AA41Y5G5"/>
<evidence type="ECO:0000256" key="3">
    <source>
        <dbReference type="SAM" id="SignalP"/>
    </source>
</evidence>
<comment type="caution">
    <text evidence="5">The sequence shown here is derived from an EMBL/GenBank/DDBJ whole genome shotgun (WGS) entry which is preliminary data.</text>
</comment>
<dbReference type="InterPro" id="IPR050417">
    <property type="entry name" value="Sugar_Epim/Isomerase"/>
</dbReference>
<evidence type="ECO:0000313" key="5">
    <source>
        <dbReference type="EMBL" id="MCW0481477.1"/>
    </source>
</evidence>
<dbReference type="PIRSF" id="PIRSF006241">
    <property type="entry name" value="HyI"/>
    <property type="match status" value="1"/>
</dbReference>
<evidence type="ECO:0000313" key="6">
    <source>
        <dbReference type="Proteomes" id="UP001163821"/>
    </source>
</evidence>
<protein>
    <submittedName>
        <fullName evidence="5">TIM barrel protein</fullName>
    </submittedName>
</protein>
<dbReference type="Pfam" id="PF01261">
    <property type="entry name" value="AP_endonuc_2"/>
    <property type="match status" value="1"/>
</dbReference>
<dbReference type="InterPro" id="IPR026040">
    <property type="entry name" value="HyI-like"/>
</dbReference>
<feature type="domain" description="Xylose isomerase-like TIM barrel" evidence="4">
    <location>
        <begin position="66"/>
        <end position="286"/>
    </location>
</feature>
<dbReference type="SUPFAM" id="SSF51658">
    <property type="entry name" value="Xylose isomerase-like"/>
    <property type="match status" value="1"/>
</dbReference>
<name>A0AA41Y5G5_9BACT</name>
<keyword evidence="6" id="KW-1185">Reference proteome</keyword>
<dbReference type="RefSeq" id="WP_282590087.1">
    <property type="nucleotide sequence ID" value="NZ_JAPAAF010000002.1"/>
</dbReference>
<feature type="active site" description="Proton donor/acceptor" evidence="2">
    <location>
        <position position="283"/>
    </location>
</feature>
<feature type="active site" description="Proton donor/acceptor" evidence="2">
    <location>
        <position position="185"/>
    </location>
</feature>